<evidence type="ECO:0000256" key="1">
    <source>
        <dbReference type="SAM" id="MobiDB-lite"/>
    </source>
</evidence>
<proteinExistence type="predicted"/>
<feature type="transmembrane region" description="Helical" evidence="2">
    <location>
        <begin position="176"/>
        <end position="200"/>
    </location>
</feature>
<gene>
    <name evidence="3" type="ORF">AS594_09765</name>
</gene>
<evidence type="ECO:0000256" key="2">
    <source>
        <dbReference type="SAM" id="Phobius"/>
    </source>
</evidence>
<sequence>MSQPWQPQYNPVHRPPGPPQPPGHPQGFGAPPPVAPGQFPMQPGYPQQVPHGPRPSSGNPVGAFFVGFLASVVVSLVYGGIVYATYRDQSQNTVHALYVLHALLNGAVVGALVGLVAHRRTGAHVSGAVVAVVGTFFGYTNAVVFVTLDAGGLYAFRDMMQGDAFIPAKAWWGNGGGGRLVSLAGLVVAAATAWGLAHLVGRNRR</sequence>
<dbReference type="Proteomes" id="UP000095759">
    <property type="component" value="Unassembled WGS sequence"/>
</dbReference>
<dbReference type="STRING" id="285458.BGM19_27305"/>
<feature type="transmembrane region" description="Helical" evidence="2">
    <location>
        <begin position="98"/>
        <end position="117"/>
    </location>
</feature>
<feature type="transmembrane region" description="Helical" evidence="2">
    <location>
        <begin position="61"/>
        <end position="86"/>
    </location>
</feature>
<keyword evidence="4" id="KW-1185">Reference proteome</keyword>
<reference evidence="3 4" key="1">
    <citation type="submission" date="2016-08" db="EMBL/GenBank/DDBJ databases">
        <title>Complete genome sequence of Streptomyces agglomeratus strain 6-3-2, a novel anti-MRSA actinomycete isolated from Wuli of Tebit, China.</title>
        <authorList>
            <person name="Chen X."/>
        </authorList>
    </citation>
    <scope>NUCLEOTIDE SEQUENCE [LARGE SCALE GENOMIC DNA]</scope>
    <source>
        <strain evidence="3 4">6-3-2</strain>
    </source>
</reference>
<accession>A0A1E5P5C0</accession>
<keyword evidence="2" id="KW-0472">Membrane</keyword>
<comment type="caution">
    <text evidence="3">The sequence shown here is derived from an EMBL/GenBank/DDBJ whole genome shotgun (WGS) entry which is preliminary data.</text>
</comment>
<feature type="compositionally biased region" description="Pro residues" evidence="1">
    <location>
        <begin position="13"/>
        <end position="35"/>
    </location>
</feature>
<evidence type="ECO:0000313" key="3">
    <source>
        <dbReference type="EMBL" id="OEJ24725.1"/>
    </source>
</evidence>
<name>A0A1E5P5C0_9ACTN</name>
<protein>
    <submittedName>
        <fullName evidence="3">Uncharacterized protein</fullName>
    </submittedName>
</protein>
<feature type="transmembrane region" description="Helical" evidence="2">
    <location>
        <begin position="129"/>
        <end position="156"/>
    </location>
</feature>
<organism evidence="3 4">
    <name type="scientific">Streptomyces agglomeratus</name>
    <dbReference type="NCBI Taxonomy" id="285458"/>
    <lineage>
        <taxon>Bacteria</taxon>
        <taxon>Bacillati</taxon>
        <taxon>Actinomycetota</taxon>
        <taxon>Actinomycetes</taxon>
        <taxon>Kitasatosporales</taxon>
        <taxon>Streptomycetaceae</taxon>
        <taxon>Streptomyces</taxon>
    </lineage>
</organism>
<dbReference type="OrthoDB" id="4296088at2"/>
<keyword evidence="2" id="KW-1133">Transmembrane helix</keyword>
<dbReference type="AlphaFoldDB" id="A0A1E5P5C0"/>
<feature type="region of interest" description="Disordered" evidence="1">
    <location>
        <begin position="1"/>
        <end position="56"/>
    </location>
</feature>
<dbReference type="EMBL" id="MEHJ01000001">
    <property type="protein sequence ID" value="OEJ24725.1"/>
    <property type="molecule type" value="Genomic_DNA"/>
</dbReference>
<evidence type="ECO:0000313" key="4">
    <source>
        <dbReference type="Proteomes" id="UP000095759"/>
    </source>
</evidence>
<dbReference type="RefSeq" id="WP_069933159.1">
    <property type="nucleotide sequence ID" value="NZ_MEHJ01000001.1"/>
</dbReference>
<keyword evidence="2" id="KW-0812">Transmembrane</keyword>